<dbReference type="VEuPathDB" id="VectorBase:RPRC006535"/>
<dbReference type="Proteomes" id="UP000015103">
    <property type="component" value="Unassembled WGS sequence"/>
</dbReference>
<dbReference type="HOGENOM" id="CLU_2591812_0_0_1"/>
<dbReference type="InParanoid" id="T1HR65"/>
<evidence type="ECO:0000313" key="1">
    <source>
        <dbReference type="EnsemblMetazoa" id="RPRC006535-PA"/>
    </source>
</evidence>
<reference evidence="1" key="1">
    <citation type="submission" date="2015-05" db="UniProtKB">
        <authorList>
            <consortium name="EnsemblMetazoa"/>
        </authorList>
    </citation>
    <scope>IDENTIFICATION</scope>
</reference>
<sequence length="82" mass="9242">MATDILHTKLDTLHISGEERIKKARERDEDVAILSTFLPASLTANQPPSKPFICVLGKECFLGDPKLTTPDFRETHSIIYMK</sequence>
<proteinExistence type="predicted"/>
<name>T1HR65_RHOPR</name>
<dbReference type="AlphaFoldDB" id="T1HR65"/>
<accession>T1HR65</accession>
<keyword evidence="2" id="KW-1185">Reference proteome</keyword>
<evidence type="ECO:0000313" key="2">
    <source>
        <dbReference type="Proteomes" id="UP000015103"/>
    </source>
</evidence>
<organism evidence="1 2">
    <name type="scientific">Rhodnius prolixus</name>
    <name type="common">Triatomid bug</name>
    <dbReference type="NCBI Taxonomy" id="13249"/>
    <lineage>
        <taxon>Eukaryota</taxon>
        <taxon>Metazoa</taxon>
        <taxon>Ecdysozoa</taxon>
        <taxon>Arthropoda</taxon>
        <taxon>Hexapoda</taxon>
        <taxon>Insecta</taxon>
        <taxon>Pterygota</taxon>
        <taxon>Neoptera</taxon>
        <taxon>Paraneoptera</taxon>
        <taxon>Hemiptera</taxon>
        <taxon>Heteroptera</taxon>
        <taxon>Panheteroptera</taxon>
        <taxon>Cimicomorpha</taxon>
        <taxon>Reduviidae</taxon>
        <taxon>Triatominae</taxon>
        <taxon>Rhodnius</taxon>
    </lineage>
</organism>
<dbReference type="EMBL" id="ACPB03012185">
    <property type="status" value="NOT_ANNOTATED_CDS"/>
    <property type="molecule type" value="Genomic_DNA"/>
</dbReference>
<protein>
    <submittedName>
        <fullName evidence="1">Uncharacterized protein</fullName>
    </submittedName>
</protein>
<dbReference type="EMBL" id="ACPB03012186">
    <property type="status" value="NOT_ANNOTATED_CDS"/>
    <property type="molecule type" value="Genomic_DNA"/>
</dbReference>
<dbReference type="STRING" id="13249.T1HR65"/>
<dbReference type="eggNOG" id="KOG1704">
    <property type="taxonomic scope" value="Eukaryota"/>
</dbReference>
<dbReference type="EnsemblMetazoa" id="RPRC006535-RA">
    <property type="protein sequence ID" value="RPRC006535-PA"/>
    <property type="gene ID" value="RPRC006535"/>
</dbReference>